<comment type="caution">
    <text evidence="1">The sequence shown here is derived from an EMBL/GenBank/DDBJ whole genome shotgun (WGS) entry which is preliminary data.</text>
</comment>
<dbReference type="Proteomes" id="UP000649753">
    <property type="component" value="Unassembled WGS sequence"/>
</dbReference>
<proteinExistence type="predicted"/>
<gene>
    <name evidence="1" type="ORF">H4W31_003878</name>
</gene>
<evidence type="ECO:0000313" key="2">
    <source>
        <dbReference type="Proteomes" id="UP000649753"/>
    </source>
</evidence>
<sequence length="34" mass="3748">MITLCGALIAAEEYVTSRWPWAGCSAPMWGEVTF</sequence>
<protein>
    <submittedName>
        <fullName evidence="1">Uncharacterized protein</fullName>
    </submittedName>
</protein>
<keyword evidence="2" id="KW-1185">Reference proteome</keyword>
<dbReference type="EMBL" id="JADBEB010000001">
    <property type="protein sequence ID" value="MBE1488240.1"/>
    <property type="molecule type" value="Genomic_DNA"/>
</dbReference>
<reference evidence="1" key="1">
    <citation type="submission" date="2020-10" db="EMBL/GenBank/DDBJ databases">
        <title>Sequencing the genomes of 1000 actinobacteria strains.</title>
        <authorList>
            <person name="Klenk H.-P."/>
        </authorList>
    </citation>
    <scope>NUCLEOTIDE SEQUENCE</scope>
    <source>
        <strain evidence="1">DSM 46832</strain>
    </source>
</reference>
<evidence type="ECO:0000313" key="1">
    <source>
        <dbReference type="EMBL" id="MBE1488240.1"/>
    </source>
</evidence>
<accession>A0A927M7D0</accession>
<dbReference type="AlphaFoldDB" id="A0A927M7D0"/>
<organism evidence="1 2">
    <name type="scientific">Plantactinospora soyae</name>
    <dbReference type="NCBI Taxonomy" id="1544732"/>
    <lineage>
        <taxon>Bacteria</taxon>
        <taxon>Bacillati</taxon>
        <taxon>Actinomycetota</taxon>
        <taxon>Actinomycetes</taxon>
        <taxon>Micromonosporales</taxon>
        <taxon>Micromonosporaceae</taxon>
        <taxon>Plantactinospora</taxon>
    </lineage>
</organism>
<name>A0A927M7D0_9ACTN</name>